<protein>
    <submittedName>
        <fullName evidence="2">Phospholipase A1</fullName>
    </submittedName>
</protein>
<dbReference type="AlphaFoldDB" id="A0A0G3BZH2"/>
<accession>A0A0G3BZH2</accession>
<evidence type="ECO:0000256" key="1">
    <source>
        <dbReference type="SAM" id="MobiDB-lite"/>
    </source>
</evidence>
<dbReference type="SUPFAM" id="SSF53474">
    <property type="entry name" value="alpha/beta-Hydrolases"/>
    <property type="match status" value="1"/>
</dbReference>
<dbReference type="KEGG" id="pbh:AAW51_5249"/>
<dbReference type="STRING" id="413882.AAW51_5249"/>
<dbReference type="Pfam" id="PF26363">
    <property type="entry name" value="Phospholipase-like"/>
    <property type="match status" value="1"/>
</dbReference>
<name>A0A0G3BZH2_9BURK</name>
<feature type="region of interest" description="Disordered" evidence="1">
    <location>
        <begin position="60"/>
        <end position="79"/>
    </location>
</feature>
<dbReference type="InterPro" id="IPR029058">
    <property type="entry name" value="AB_hydrolase_fold"/>
</dbReference>
<evidence type="ECO:0000313" key="2">
    <source>
        <dbReference type="EMBL" id="AKJ31940.1"/>
    </source>
</evidence>
<organism evidence="2 3">
    <name type="scientific">Caldimonas brevitalea</name>
    <dbReference type="NCBI Taxonomy" id="413882"/>
    <lineage>
        <taxon>Bacteria</taxon>
        <taxon>Pseudomonadati</taxon>
        <taxon>Pseudomonadota</taxon>
        <taxon>Betaproteobacteria</taxon>
        <taxon>Burkholderiales</taxon>
        <taxon>Sphaerotilaceae</taxon>
        <taxon>Caldimonas</taxon>
    </lineage>
</organism>
<dbReference type="Proteomes" id="UP000035352">
    <property type="component" value="Chromosome"/>
</dbReference>
<sequence>MAAITHVTQPNILLLNGPLLEGPLRLAQGLRNRLSAGANDQQQTQQLTIRSAQPLATTAPRTAAPCQPGSGPDLRTELTGTSPRQLDLQLARMSNDAYQVDAGNGTQSEKSLEDAGWKRMKPVDGAIGWLTDGAGHTLNIDAGRLNDKASGLQAAIYCNSKGQYVVAYAGTDPGQFADIKADGAQGLGISSRQYNLAVQLGKDVQAQVGEGNVAFTGHSLGGGLAATTALATGERAVTFNAAGVNNETIRSLGIGNPNDVRERAATDGSIRSYSVDGDPLTTVSELTAPKQLGAQWHVASTKDGVGLKDPTDLIQLHGGGGDDNRVYVTSLEDGVVKPGVVLSPYTETAIQLGGGLLTRGVFNLVSPNARTAGLTQLGHGVTTSVDFGRDLVQIGKRTGRDLEDMAQDPSPLDSFTFNGIMADTAFDVVGSFGLRAQQLSGRTVTTLTDSVGADIRLLGGDNAVSNATASFVENTGNTVRNGMETFGEGVQIGADKVGDFAAWGGKTVDNVGQSVTKRLVGLFS</sequence>
<dbReference type="RefSeq" id="WP_053013927.1">
    <property type="nucleotide sequence ID" value="NZ_CP011371.1"/>
</dbReference>
<dbReference type="CDD" id="cd00741">
    <property type="entry name" value="Lipase"/>
    <property type="match status" value="1"/>
</dbReference>
<dbReference type="EMBL" id="CP011371">
    <property type="protein sequence ID" value="AKJ31940.1"/>
    <property type="molecule type" value="Genomic_DNA"/>
</dbReference>
<dbReference type="OrthoDB" id="5913909at2"/>
<keyword evidence="3" id="KW-1185">Reference proteome</keyword>
<gene>
    <name evidence="2" type="ORF">AAW51_5249</name>
</gene>
<reference evidence="2 3" key="1">
    <citation type="submission" date="2015-05" db="EMBL/GenBank/DDBJ databases">
        <authorList>
            <person name="Tang B."/>
            <person name="Yu Y."/>
        </authorList>
    </citation>
    <scope>NUCLEOTIDE SEQUENCE [LARGE SCALE GENOMIC DNA]</scope>
    <source>
        <strain evidence="2 3">DSM 7029</strain>
    </source>
</reference>
<evidence type="ECO:0000313" key="3">
    <source>
        <dbReference type="Proteomes" id="UP000035352"/>
    </source>
</evidence>
<dbReference type="Gene3D" id="3.40.50.1820">
    <property type="entry name" value="alpha/beta hydrolase"/>
    <property type="match status" value="1"/>
</dbReference>
<proteinExistence type="predicted"/>